<dbReference type="InterPro" id="IPR011032">
    <property type="entry name" value="GroES-like_sf"/>
</dbReference>
<reference evidence="10 11" key="1">
    <citation type="submission" date="2024-04" db="EMBL/GenBank/DDBJ databases">
        <authorList>
            <consortium name="Genoscope - CEA"/>
            <person name="William W."/>
        </authorList>
    </citation>
    <scope>NUCLEOTIDE SEQUENCE [LARGE SCALE GENOMIC DNA]</scope>
</reference>
<feature type="domain" description="Oxidoreductase N-terminal" evidence="9">
    <location>
        <begin position="35"/>
        <end position="127"/>
    </location>
</feature>
<dbReference type="InterPro" id="IPR041694">
    <property type="entry name" value="ADH_N_2"/>
</dbReference>
<dbReference type="Gene3D" id="3.90.180.10">
    <property type="entry name" value="Medium-chain alcohol dehydrogenases, catalytic domain"/>
    <property type="match status" value="1"/>
</dbReference>
<evidence type="ECO:0000256" key="4">
    <source>
        <dbReference type="ARBA" id="ARBA00033119"/>
    </source>
</evidence>
<feature type="compositionally biased region" description="Basic and acidic residues" evidence="8">
    <location>
        <begin position="1"/>
        <end position="14"/>
    </location>
</feature>
<dbReference type="Pfam" id="PF16884">
    <property type="entry name" value="ADH_N_2"/>
    <property type="match status" value="1"/>
</dbReference>
<comment type="catalytic activity">
    <reaction evidence="6">
        <text>13,14-dihydro-15-oxo-PGF2alpha + NADP(+) = 15-oxoprostaglandin F2alpha + NADPH + H(+)</text>
        <dbReference type="Rhea" id="RHEA:50588"/>
        <dbReference type="ChEBI" id="CHEBI:15378"/>
        <dbReference type="ChEBI" id="CHEBI:57783"/>
        <dbReference type="ChEBI" id="CHEBI:58349"/>
        <dbReference type="ChEBI" id="CHEBI:133374"/>
        <dbReference type="ChEBI" id="CHEBI:133409"/>
    </reaction>
    <physiologicalReaction direction="right-to-left" evidence="6">
        <dbReference type="Rhea" id="RHEA:50590"/>
    </physiologicalReaction>
</comment>
<evidence type="ECO:0000256" key="2">
    <source>
        <dbReference type="ARBA" id="ARBA00011981"/>
    </source>
</evidence>
<dbReference type="PANTHER" id="PTHR43205:SF7">
    <property type="entry name" value="PROSTAGLANDIN REDUCTASE 1"/>
    <property type="match status" value="1"/>
</dbReference>
<evidence type="ECO:0000259" key="9">
    <source>
        <dbReference type="Pfam" id="PF16884"/>
    </source>
</evidence>
<dbReference type="EMBL" id="CAXITT010000042">
    <property type="protein sequence ID" value="CAL1529094.1"/>
    <property type="molecule type" value="Genomic_DNA"/>
</dbReference>
<feature type="region of interest" description="Disordered" evidence="8">
    <location>
        <begin position="1"/>
        <end position="26"/>
    </location>
</feature>
<keyword evidence="3" id="KW-0560">Oxidoreductase</keyword>
<evidence type="ECO:0000256" key="5">
    <source>
        <dbReference type="ARBA" id="ARBA00047878"/>
    </source>
</evidence>
<dbReference type="GO" id="GO:0006693">
    <property type="term" value="P:prostaglandin metabolic process"/>
    <property type="evidence" value="ECO:0007669"/>
    <property type="project" value="TreeGrafter"/>
</dbReference>
<dbReference type="PANTHER" id="PTHR43205">
    <property type="entry name" value="PROSTAGLANDIN REDUCTASE"/>
    <property type="match status" value="1"/>
</dbReference>
<evidence type="ECO:0000256" key="7">
    <source>
        <dbReference type="ARBA" id="ARBA00049070"/>
    </source>
</evidence>
<dbReference type="InterPro" id="IPR045010">
    <property type="entry name" value="MDR_fam"/>
</dbReference>
<dbReference type="AlphaFoldDB" id="A0AAV2H8G6"/>
<accession>A0AAV2H8G6</accession>
<evidence type="ECO:0000313" key="11">
    <source>
        <dbReference type="Proteomes" id="UP001497497"/>
    </source>
</evidence>
<sequence>MGVADKIEKNETKRGSCFNSKNNEDEERKRVSSLTWVKVKQFIGTPRRSDFALDKEELPAIKRKEILLESLCWTTDHYMKIFDVALGSVMVGEQVASVIDTLHEDYPLNALVACSCGWRTHAIVNPEEEPVRRLIDIGNLPASLYLGTLGLPG</sequence>
<evidence type="ECO:0000256" key="6">
    <source>
        <dbReference type="ARBA" id="ARBA00048290"/>
    </source>
</evidence>
<comment type="caution">
    <text evidence="10">The sequence shown here is derived from an EMBL/GenBank/DDBJ whole genome shotgun (WGS) entry which is preliminary data.</text>
</comment>
<dbReference type="GO" id="GO:0047522">
    <property type="term" value="F:15-oxoprostaglandin 13-reductase [NAD(P)+] activity"/>
    <property type="evidence" value="ECO:0007669"/>
    <property type="project" value="UniProtKB-EC"/>
</dbReference>
<comment type="catalytic activity">
    <reaction evidence="7">
        <text>13,14-dihydro-15-oxo-prostaglandin E1 + NADP(+) = 15-oxoprostaglandin E1 + NADPH + H(+)</text>
        <dbReference type="Rhea" id="RHEA:50584"/>
        <dbReference type="ChEBI" id="CHEBI:15378"/>
        <dbReference type="ChEBI" id="CHEBI:57401"/>
        <dbReference type="ChEBI" id="CHEBI:57783"/>
        <dbReference type="ChEBI" id="CHEBI:58349"/>
        <dbReference type="ChEBI" id="CHEBI:133408"/>
    </reaction>
    <physiologicalReaction direction="right-to-left" evidence="7">
        <dbReference type="Rhea" id="RHEA:50586"/>
    </physiologicalReaction>
</comment>
<name>A0AAV2H8G6_LYMST</name>
<protein>
    <recommendedName>
        <fullName evidence="4">15-oxoprostaglandin 13-reductase</fullName>
        <ecNumber evidence="2">1.3.1.48</ecNumber>
    </recommendedName>
    <alternativeName>
        <fullName evidence="4">15-oxoprostaglandin 13-reductase</fullName>
    </alternativeName>
</protein>
<evidence type="ECO:0000256" key="1">
    <source>
        <dbReference type="ARBA" id="ARBA00010460"/>
    </source>
</evidence>
<proteinExistence type="inferred from homology"/>
<comment type="similarity">
    <text evidence="1">Belongs to the NADP-dependent oxidoreductase L4BD family.</text>
</comment>
<dbReference type="EC" id="1.3.1.48" evidence="2"/>
<dbReference type="Proteomes" id="UP001497497">
    <property type="component" value="Unassembled WGS sequence"/>
</dbReference>
<evidence type="ECO:0000256" key="3">
    <source>
        <dbReference type="ARBA" id="ARBA00023002"/>
    </source>
</evidence>
<organism evidence="10 11">
    <name type="scientific">Lymnaea stagnalis</name>
    <name type="common">Great pond snail</name>
    <name type="synonym">Helix stagnalis</name>
    <dbReference type="NCBI Taxonomy" id="6523"/>
    <lineage>
        <taxon>Eukaryota</taxon>
        <taxon>Metazoa</taxon>
        <taxon>Spiralia</taxon>
        <taxon>Lophotrochozoa</taxon>
        <taxon>Mollusca</taxon>
        <taxon>Gastropoda</taxon>
        <taxon>Heterobranchia</taxon>
        <taxon>Euthyneura</taxon>
        <taxon>Panpulmonata</taxon>
        <taxon>Hygrophila</taxon>
        <taxon>Lymnaeoidea</taxon>
        <taxon>Lymnaeidae</taxon>
        <taxon>Lymnaea</taxon>
    </lineage>
</organism>
<comment type="catalytic activity">
    <reaction evidence="5">
        <text>13,14-dihydro-15-oxo-prostaglandin F1alpha + NADP(+) = 15-oxoprostaglandin F1alpha + NADPH + H(+)</text>
        <dbReference type="Rhea" id="RHEA:50592"/>
        <dbReference type="ChEBI" id="CHEBI:15378"/>
        <dbReference type="ChEBI" id="CHEBI:57783"/>
        <dbReference type="ChEBI" id="CHEBI:58349"/>
        <dbReference type="ChEBI" id="CHEBI:79072"/>
        <dbReference type="ChEBI" id="CHEBI:133411"/>
    </reaction>
    <physiologicalReaction direction="right-to-left" evidence="5">
        <dbReference type="Rhea" id="RHEA:50594"/>
    </physiologicalReaction>
</comment>
<dbReference type="SUPFAM" id="SSF50129">
    <property type="entry name" value="GroES-like"/>
    <property type="match status" value="1"/>
</dbReference>
<evidence type="ECO:0000256" key="8">
    <source>
        <dbReference type="SAM" id="MobiDB-lite"/>
    </source>
</evidence>
<evidence type="ECO:0000313" key="10">
    <source>
        <dbReference type="EMBL" id="CAL1529094.1"/>
    </source>
</evidence>
<gene>
    <name evidence="10" type="ORF">GSLYS_00003249001</name>
</gene>
<keyword evidence="11" id="KW-1185">Reference proteome</keyword>